<reference evidence="2 3" key="1">
    <citation type="submission" date="2020-01" db="EMBL/GenBank/DDBJ databases">
        <title>Whole-genome sequence of Heliobacterium undosum DSM 13378.</title>
        <authorList>
            <person name="Kyndt J.A."/>
            <person name="Meyer T.E."/>
        </authorList>
    </citation>
    <scope>NUCLEOTIDE SEQUENCE [LARGE SCALE GENOMIC DNA]</scope>
    <source>
        <strain evidence="2 3">DSM 13378</strain>
    </source>
</reference>
<gene>
    <name evidence="2" type="ORF">GTO91_13910</name>
</gene>
<comment type="caution">
    <text evidence="2">The sequence shown here is derived from an EMBL/GenBank/DDBJ whole genome shotgun (WGS) entry which is preliminary data.</text>
</comment>
<evidence type="ECO:0000313" key="2">
    <source>
        <dbReference type="EMBL" id="MZP30809.1"/>
    </source>
</evidence>
<accession>A0A845L6D5</accession>
<name>A0A845L6D5_9FIRM</name>
<dbReference type="Pfam" id="PF07238">
    <property type="entry name" value="PilZ"/>
    <property type="match status" value="1"/>
</dbReference>
<feature type="domain" description="PilZ" evidence="1">
    <location>
        <begin position="5"/>
        <end position="94"/>
    </location>
</feature>
<evidence type="ECO:0000259" key="1">
    <source>
        <dbReference type="Pfam" id="PF07238"/>
    </source>
</evidence>
<proteinExistence type="predicted"/>
<dbReference type="Proteomes" id="UP000463470">
    <property type="component" value="Unassembled WGS sequence"/>
</dbReference>
<dbReference type="SUPFAM" id="SSF141371">
    <property type="entry name" value="PilZ domain-like"/>
    <property type="match status" value="1"/>
</dbReference>
<dbReference type="GO" id="GO:0035438">
    <property type="term" value="F:cyclic-di-GMP binding"/>
    <property type="evidence" value="ECO:0007669"/>
    <property type="project" value="InterPro"/>
</dbReference>
<keyword evidence="3" id="KW-1185">Reference proteome</keyword>
<protein>
    <recommendedName>
        <fullName evidence="1">PilZ domain-containing protein</fullName>
    </recommendedName>
</protein>
<organism evidence="2 3">
    <name type="scientific">Heliomicrobium undosum</name>
    <dbReference type="NCBI Taxonomy" id="121734"/>
    <lineage>
        <taxon>Bacteria</taxon>
        <taxon>Bacillati</taxon>
        <taxon>Bacillota</taxon>
        <taxon>Clostridia</taxon>
        <taxon>Eubacteriales</taxon>
        <taxon>Heliobacteriaceae</taxon>
        <taxon>Heliomicrobium</taxon>
    </lineage>
</organism>
<dbReference type="EMBL" id="WXEY01000019">
    <property type="protein sequence ID" value="MZP30809.1"/>
    <property type="molecule type" value="Genomic_DNA"/>
</dbReference>
<dbReference type="Gene3D" id="2.40.10.220">
    <property type="entry name" value="predicted glycosyltransferase like domains"/>
    <property type="match status" value="1"/>
</dbReference>
<evidence type="ECO:0000313" key="3">
    <source>
        <dbReference type="Proteomes" id="UP000463470"/>
    </source>
</evidence>
<dbReference type="InterPro" id="IPR009875">
    <property type="entry name" value="PilZ_domain"/>
</dbReference>
<sequence length="117" mass="12974">MVASEKRAHPRVDVNWKGELFEPDGSSFLAPVEIHNISKGGILLLCDLELSVHGRYMVQLPVAKATIEIAWKHKNRYGAMFVELTPETEEAILTKVNELLVESALSGSFDFPSGGFF</sequence>
<dbReference type="AlphaFoldDB" id="A0A845L6D5"/>